<reference evidence="2 3" key="1">
    <citation type="submission" date="2020-08" db="EMBL/GenBank/DDBJ databases">
        <title>Complete genome sequence of Entomobacter blattae G55GP.</title>
        <authorList>
            <person name="Poehlein A."/>
            <person name="Guzman J."/>
            <person name="Daniel R."/>
            <person name="Vilcinskas A."/>
        </authorList>
    </citation>
    <scope>NUCLEOTIDE SEQUENCE [LARGE SCALE GENOMIC DNA]</scope>
    <source>
        <strain evidence="2 3">G55GP</strain>
    </source>
</reference>
<dbReference type="KEGG" id="ebla:JGUZn3_03340"/>
<dbReference type="Proteomes" id="UP000516349">
    <property type="component" value="Chromosome"/>
</dbReference>
<feature type="region of interest" description="Disordered" evidence="1">
    <location>
        <begin position="123"/>
        <end position="160"/>
    </location>
</feature>
<protein>
    <submittedName>
        <fullName evidence="2">Uncharacterized protein</fullName>
    </submittedName>
</protein>
<dbReference type="RefSeq" id="WP_203414032.1">
    <property type="nucleotide sequence ID" value="NZ_CP060244.1"/>
</dbReference>
<dbReference type="EMBL" id="CP060244">
    <property type="protein sequence ID" value="QNT77591.1"/>
    <property type="molecule type" value="Genomic_DNA"/>
</dbReference>
<evidence type="ECO:0000256" key="1">
    <source>
        <dbReference type="SAM" id="MobiDB-lite"/>
    </source>
</evidence>
<feature type="compositionally biased region" description="Polar residues" evidence="1">
    <location>
        <begin position="209"/>
        <end position="218"/>
    </location>
</feature>
<accession>A0A7H1NP81</accession>
<proteinExistence type="predicted"/>
<sequence>MRRADRQKILDFFITNREFKALSPEAVLLWFDLALYLHERDLTALSAQFASDNVLDTLFSRNRTSSCAKFVEELCFFSLIKREENGSLVCCFLERLQQVREARNQKRKNPIIAREDQQFTVSAQVHGDRRSLTSRENGRKGGRPSKQRGGNQPSLLLPIAGGNLPSNNLKNLTHQENRFLGFEKSHKTQDFSPKVGYLGFSKEKEKENNINSSFSSSGLVDEKPNTKPKPVSDEVIAFASSCMERAGIPQTPASVRKQLWQVQQWLASGVNQLTTLEAIGYLTAKMQKNRQKPDHLGVFAKIVETFSRQENAVEAVMPVIEQAKEEDLQAEEAFRKDFQAWQKRYESSHDFAELAKMPHLENYLPRKSA</sequence>
<keyword evidence="3" id="KW-1185">Reference proteome</keyword>
<dbReference type="AlphaFoldDB" id="A0A7H1NP81"/>
<feature type="compositionally biased region" description="Basic and acidic residues" evidence="1">
    <location>
        <begin position="126"/>
        <end position="139"/>
    </location>
</feature>
<name>A0A7H1NP81_9PROT</name>
<evidence type="ECO:0000313" key="2">
    <source>
        <dbReference type="EMBL" id="QNT77591.1"/>
    </source>
</evidence>
<evidence type="ECO:0000313" key="3">
    <source>
        <dbReference type="Proteomes" id="UP000516349"/>
    </source>
</evidence>
<feature type="region of interest" description="Disordered" evidence="1">
    <location>
        <begin position="209"/>
        <end position="229"/>
    </location>
</feature>
<gene>
    <name evidence="2" type="ORF">JGUZn3_03340</name>
</gene>
<organism evidence="2 3">
    <name type="scientific">Entomobacter blattae</name>
    <dbReference type="NCBI Taxonomy" id="2762277"/>
    <lineage>
        <taxon>Bacteria</taxon>
        <taxon>Pseudomonadati</taxon>
        <taxon>Pseudomonadota</taxon>
        <taxon>Alphaproteobacteria</taxon>
        <taxon>Acetobacterales</taxon>
        <taxon>Acetobacteraceae</taxon>
        <taxon>Entomobacter</taxon>
    </lineage>
</organism>